<accession>A0AAN6YT66</accession>
<comment type="caution">
    <text evidence="2">The sequence shown here is derived from an EMBL/GenBank/DDBJ whole genome shotgun (WGS) entry which is preliminary data.</text>
</comment>
<dbReference type="RefSeq" id="XP_064670423.1">
    <property type="nucleotide sequence ID" value="XM_064819176.1"/>
</dbReference>
<gene>
    <name evidence="2" type="ORF">N656DRAFT_845037</name>
</gene>
<dbReference type="AlphaFoldDB" id="A0AAN6YT66"/>
<sequence length="348" mass="39446">MEQNLGDEHNKSATLASQLQQKVATAEDLLRQMTAKAEDVGRQHQEMDQILSDLRETAADLASQPQQKTAEVEDLRRRCEEAERTIADERRIATTFCANLTGIELTPHKWLETLQAAQDLTPLSREPVPRAIWKIYQNPGLEQCSPVARGPLLLCLHLAAVLNAGIWDNRALALMSLLADELADGPVPISSLLLVLETVTAGVRDNSDNILLLLAWQTAKLLENAFPQESRFEAQCMRLRDELMKHSSWCIDLTLAIDADTIPAYCEDWEEGKFYEDFGIGLLRSPRFRECREYFIFDISRRVIWACTSAFIRPWFPDEPPYAGLIIPGWPTGEIKVPDLWALTYRND</sequence>
<evidence type="ECO:0000256" key="1">
    <source>
        <dbReference type="SAM" id="MobiDB-lite"/>
    </source>
</evidence>
<reference evidence="2" key="1">
    <citation type="journal article" date="2023" name="Mol. Phylogenet. Evol.">
        <title>Genome-scale phylogeny and comparative genomics of the fungal order Sordariales.</title>
        <authorList>
            <person name="Hensen N."/>
            <person name="Bonometti L."/>
            <person name="Westerberg I."/>
            <person name="Brannstrom I.O."/>
            <person name="Guillou S."/>
            <person name="Cros-Aarteil S."/>
            <person name="Calhoun S."/>
            <person name="Haridas S."/>
            <person name="Kuo A."/>
            <person name="Mondo S."/>
            <person name="Pangilinan J."/>
            <person name="Riley R."/>
            <person name="LaButti K."/>
            <person name="Andreopoulos B."/>
            <person name="Lipzen A."/>
            <person name="Chen C."/>
            <person name="Yan M."/>
            <person name="Daum C."/>
            <person name="Ng V."/>
            <person name="Clum A."/>
            <person name="Steindorff A."/>
            <person name="Ohm R.A."/>
            <person name="Martin F."/>
            <person name="Silar P."/>
            <person name="Natvig D.O."/>
            <person name="Lalanne C."/>
            <person name="Gautier V."/>
            <person name="Ament-Velasquez S.L."/>
            <person name="Kruys A."/>
            <person name="Hutchinson M.I."/>
            <person name="Powell A.J."/>
            <person name="Barry K."/>
            <person name="Miller A.N."/>
            <person name="Grigoriev I.V."/>
            <person name="Debuchy R."/>
            <person name="Gladieux P."/>
            <person name="Hiltunen Thoren M."/>
            <person name="Johannesson H."/>
        </authorList>
    </citation>
    <scope>NUCLEOTIDE SEQUENCE</scope>
    <source>
        <strain evidence="2">CBS 508.74</strain>
    </source>
</reference>
<dbReference type="Proteomes" id="UP001302812">
    <property type="component" value="Unassembled WGS sequence"/>
</dbReference>
<name>A0AAN6YT66_9PEZI</name>
<feature type="region of interest" description="Disordered" evidence="1">
    <location>
        <begin position="1"/>
        <end position="20"/>
    </location>
</feature>
<reference evidence="2" key="2">
    <citation type="submission" date="2023-05" db="EMBL/GenBank/DDBJ databases">
        <authorList>
            <consortium name="Lawrence Berkeley National Laboratory"/>
            <person name="Steindorff A."/>
            <person name="Hensen N."/>
            <person name="Bonometti L."/>
            <person name="Westerberg I."/>
            <person name="Brannstrom I.O."/>
            <person name="Guillou S."/>
            <person name="Cros-Aarteil S."/>
            <person name="Calhoun S."/>
            <person name="Haridas S."/>
            <person name="Kuo A."/>
            <person name="Mondo S."/>
            <person name="Pangilinan J."/>
            <person name="Riley R."/>
            <person name="Labutti K."/>
            <person name="Andreopoulos B."/>
            <person name="Lipzen A."/>
            <person name="Chen C."/>
            <person name="Yanf M."/>
            <person name="Daum C."/>
            <person name="Ng V."/>
            <person name="Clum A."/>
            <person name="Ohm R."/>
            <person name="Martin F."/>
            <person name="Silar P."/>
            <person name="Natvig D."/>
            <person name="Lalanne C."/>
            <person name="Gautier V."/>
            <person name="Ament-Velasquez S.L."/>
            <person name="Kruys A."/>
            <person name="Hutchinson M.I."/>
            <person name="Powell A.J."/>
            <person name="Barry K."/>
            <person name="Miller A.N."/>
            <person name="Grigoriev I.V."/>
            <person name="Debuchy R."/>
            <person name="Gladieux P."/>
            <person name="Thoren M.H."/>
            <person name="Johannesson H."/>
        </authorList>
    </citation>
    <scope>NUCLEOTIDE SEQUENCE</scope>
    <source>
        <strain evidence="2">CBS 508.74</strain>
    </source>
</reference>
<evidence type="ECO:0000313" key="3">
    <source>
        <dbReference type="Proteomes" id="UP001302812"/>
    </source>
</evidence>
<keyword evidence="3" id="KW-1185">Reference proteome</keyword>
<proteinExistence type="predicted"/>
<dbReference type="EMBL" id="MU853341">
    <property type="protein sequence ID" value="KAK4112853.1"/>
    <property type="molecule type" value="Genomic_DNA"/>
</dbReference>
<dbReference type="GeneID" id="89943302"/>
<organism evidence="2 3">
    <name type="scientific">Canariomyces notabilis</name>
    <dbReference type="NCBI Taxonomy" id="2074819"/>
    <lineage>
        <taxon>Eukaryota</taxon>
        <taxon>Fungi</taxon>
        <taxon>Dikarya</taxon>
        <taxon>Ascomycota</taxon>
        <taxon>Pezizomycotina</taxon>
        <taxon>Sordariomycetes</taxon>
        <taxon>Sordariomycetidae</taxon>
        <taxon>Sordariales</taxon>
        <taxon>Chaetomiaceae</taxon>
        <taxon>Canariomyces</taxon>
    </lineage>
</organism>
<evidence type="ECO:0000313" key="2">
    <source>
        <dbReference type="EMBL" id="KAK4112853.1"/>
    </source>
</evidence>
<protein>
    <submittedName>
        <fullName evidence="2">Uncharacterized protein</fullName>
    </submittedName>
</protein>
<feature type="compositionally biased region" description="Basic and acidic residues" evidence="1">
    <location>
        <begin position="1"/>
        <end position="11"/>
    </location>
</feature>